<evidence type="ECO:0000313" key="3">
    <source>
        <dbReference type="Proteomes" id="UP000231025"/>
    </source>
</evidence>
<dbReference type="Proteomes" id="UP000231025">
    <property type="component" value="Unassembled WGS sequence"/>
</dbReference>
<dbReference type="PANTHER" id="PTHR42923:SF46">
    <property type="entry name" value="AMINE OXIDASE"/>
    <property type="match status" value="1"/>
</dbReference>
<reference evidence="2 3" key="1">
    <citation type="submission" date="2017-09" db="EMBL/GenBank/DDBJ databases">
        <title>Depth-based differentiation of microbial function through sediment-hosted aquifers and enrichment of novel symbionts in the deep terrestrial subsurface.</title>
        <authorList>
            <person name="Probst A.J."/>
            <person name="Ladd B."/>
            <person name="Jarett J.K."/>
            <person name="Geller-Mcgrath D.E."/>
            <person name="Sieber C.M."/>
            <person name="Emerson J.B."/>
            <person name="Anantharaman K."/>
            <person name="Thomas B.C."/>
            <person name="Malmstrom R."/>
            <person name="Stieglmeier M."/>
            <person name="Klingl A."/>
            <person name="Woyke T."/>
            <person name="Ryan C.M."/>
            <person name="Banfield J.F."/>
        </authorList>
    </citation>
    <scope>NUCLEOTIDE SEQUENCE [LARGE SCALE GENOMIC DNA]</scope>
    <source>
        <strain evidence="2">CG23_combo_of_CG06-09_8_20_14_all_35_49</strain>
    </source>
</reference>
<evidence type="ECO:0000259" key="1">
    <source>
        <dbReference type="Pfam" id="PF01593"/>
    </source>
</evidence>
<sequence length="435" mass="50944">MGIAILGGGLTGLTAAYYLAKKGHQVTIFEKEKTLGGLASGFKNNNWDWYLERTVHHLFANDDDILNFAKEIGFNKIFFKEPETASLYENPNDKIQISNQIQNLKSKFKILPLDTPLDLLKFPYLNIIDKLRAGIVIAFLKLSPFFSFYERQTAEEFLKKYLGKSGWERLFRELFRKKFGKYAGNILSSFIWARIKKRTKKLSYVEGGFQVLINYIVDELKSLRVNVLTSCEIREIKKKGERYFINSQLFDAVISTLPTPVLTKISEKIFPEDYLSRLKKVQYLHSLSLVLETERPILEKTYWLNISAKEIPIMGIFQQTNFIDKKYYGGKNISYLGWYVGTEDRLWKMEDKELLDYVKSYLNKIFNFQFSIFNYHVFRAPYTQPIFNKEFLKNKPEFVTPLKNFFIANLDMTYPYDRGTNYAVKLGKEVSKLIL</sequence>
<accession>A0A2G9Y741</accession>
<dbReference type="EMBL" id="PCRE01000028">
    <property type="protein sequence ID" value="PIP15024.1"/>
    <property type="molecule type" value="Genomic_DNA"/>
</dbReference>
<dbReference type="AlphaFoldDB" id="A0A2G9Y741"/>
<gene>
    <name evidence="2" type="ORF">COX47_01950</name>
</gene>
<name>A0A2G9Y741_9BACT</name>
<dbReference type="GO" id="GO:0016491">
    <property type="term" value="F:oxidoreductase activity"/>
    <property type="evidence" value="ECO:0007669"/>
    <property type="project" value="InterPro"/>
</dbReference>
<dbReference type="Pfam" id="PF01593">
    <property type="entry name" value="Amino_oxidase"/>
    <property type="match status" value="1"/>
</dbReference>
<dbReference type="Gene3D" id="3.90.660.20">
    <property type="entry name" value="Protoporphyrinogen oxidase, mitochondrial, domain 2"/>
    <property type="match status" value="1"/>
</dbReference>
<dbReference type="NCBIfam" id="NF005560">
    <property type="entry name" value="PRK07233.1"/>
    <property type="match status" value="1"/>
</dbReference>
<dbReference type="PRINTS" id="PR00419">
    <property type="entry name" value="ADXRDTASE"/>
</dbReference>
<evidence type="ECO:0000313" key="2">
    <source>
        <dbReference type="EMBL" id="PIP15024.1"/>
    </source>
</evidence>
<dbReference type="InterPro" id="IPR002937">
    <property type="entry name" value="Amino_oxidase"/>
</dbReference>
<dbReference type="InterPro" id="IPR050464">
    <property type="entry name" value="Zeta_carotene_desat/Oxidored"/>
</dbReference>
<dbReference type="Gene3D" id="1.10.3110.10">
    <property type="entry name" value="protoporphyrinogen ix oxidase, domain 3"/>
    <property type="match status" value="1"/>
</dbReference>
<proteinExistence type="predicted"/>
<comment type="caution">
    <text evidence="2">The sequence shown here is derived from an EMBL/GenBank/DDBJ whole genome shotgun (WGS) entry which is preliminary data.</text>
</comment>
<feature type="domain" description="Amine oxidase" evidence="1">
    <location>
        <begin position="10"/>
        <end position="434"/>
    </location>
</feature>
<dbReference type="Gene3D" id="3.50.50.60">
    <property type="entry name" value="FAD/NAD(P)-binding domain"/>
    <property type="match status" value="2"/>
</dbReference>
<dbReference type="PANTHER" id="PTHR42923">
    <property type="entry name" value="PROTOPORPHYRINOGEN OXIDASE"/>
    <property type="match status" value="1"/>
</dbReference>
<protein>
    <recommendedName>
        <fullName evidence="1">Amine oxidase domain-containing protein</fullName>
    </recommendedName>
</protein>
<dbReference type="SUPFAM" id="SSF51905">
    <property type="entry name" value="FAD/NAD(P)-binding domain"/>
    <property type="match status" value="1"/>
</dbReference>
<organism evidence="2 3">
    <name type="scientific">Candidatus Roizmanbacteria bacterium CG23_combo_of_CG06-09_8_20_14_all_35_49</name>
    <dbReference type="NCBI Taxonomy" id="1974863"/>
    <lineage>
        <taxon>Bacteria</taxon>
        <taxon>Candidatus Roizmaniibacteriota</taxon>
    </lineage>
</organism>
<dbReference type="InterPro" id="IPR036188">
    <property type="entry name" value="FAD/NAD-bd_sf"/>
</dbReference>